<evidence type="ECO:0000256" key="7">
    <source>
        <dbReference type="ARBA" id="ARBA00022824"/>
    </source>
</evidence>
<dbReference type="PANTHER" id="PTHR10868">
    <property type="entry name" value="SIGMA 1-TYPE OPIOID RECEPTOR-RELATED"/>
    <property type="match status" value="1"/>
</dbReference>
<dbReference type="Proteomes" id="UP000053766">
    <property type="component" value="Unassembled WGS sequence"/>
</dbReference>
<reference evidence="12 13" key="1">
    <citation type="submission" date="2013-11" db="EMBL/GenBank/DDBJ databases">
        <title>Draft genome of the bovine lungworm Dictyocaulus viviparus.</title>
        <authorList>
            <person name="Mitreva M."/>
        </authorList>
    </citation>
    <scope>NUCLEOTIDE SEQUENCE [LARGE SCALE GENOMIC DNA]</scope>
    <source>
        <strain evidence="12 13">HannoverDv2000</strain>
    </source>
</reference>
<reference evidence="13" key="2">
    <citation type="journal article" date="2016" name="Sci. Rep.">
        <title>Dictyocaulus viviparus genome, variome and transcriptome elucidate lungworm biology and support future intervention.</title>
        <authorList>
            <person name="McNulty S.N."/>
            <person name="Strube C."/>
            <person name="Rosa B.A."/>
            <person name="Martin J.C."/>
            <person name="Tyagi R."/>
            <person name="Choi Y.J."/>
            <person name="Wang Q."/>
            <person name="Hallsworth Pepin K."/>
            <person name="Zhang X."/>
            <person name="Ozersky P."/>
            <person name="Wilson R.K."/>
            <person name="Sternberg P.W."/>
            <person name="Gasser R.B."/>
            <person name="Mitreva M."/>
        </authorList>
    </citation>
    <scope>NUCLEOTIDE SEQUENCE [LARGE SCALE GENOMIC DNA]</scope>
    <source>
        <strain evidence="13">HannoverDv2000</strain>
    </source>
</reference>
<evidence type="ECO:0000256" key="5">
    <source>
        <dbReference type="ARBA" id="ARBA00020208"/>
    </source>
</evidence>
<comment type="subcellular location">
    <subcellularLocation>
        <location evidence="2">Endoplasmic reticulum membrane</location>
    </subcellularLocation>
    <subcellularLocation>
        <location evidence="1">Nucleus inner membrane</location>
    </subcellularLocation>
    <subcellularLocation>
        <location evidence="3">Nucleus outer membrane</location>
    </subcellularLocation>
</comment>
<dbReference type="STRING" id="29172.A0A0D8XK65"/>
<dbReference type="AlphaFoldDB" id="A0A0D8XK65"/>
<evidence type="ECO:0000256" key="10">
    <source>
        <dbReference type="ARBA" id="ARBA00033467"/>
    </source>
</evidence>
<evidence type="ECO:0000256" key="8">
    <source>
        <dbReference type="ARBA" id="ARBA00022989"/>
    </source>
</evidence>
<dbReference type="GO" id="GO:0005789">
    <property type="term" value="C:endoplasmic reticulum membrane"/>
    <property type="evidence" value="ECO:0007669"/>
    <property type="project" value="UniProtKB-SubCell"/>
</dbReference>
<keyword evidence="9" id="KW-0472">Membrane</keyword>
<evidence type="ECO:0000256" key="1">
    <source>
        <dbReference type="ARBA" id="ARBA00004540"/>
    </source>
</evidence>
<keyword evidence="8" id="KW-1133">Transmembrane helix</keyword>
<evidence type="ECO:0000256" key="11">
    <source>
        <dbReference type="RuleBase" id="RU368083"/>
    </source>
</evidence>
<evidence type="ECO:0000256" key="4">
    <source>
        <dbReference type="ARBA" id="ARBA00007141"/>
    </source>
</evidence>
<gene>
    <name evidence="12" type="ORF">DICVIV_08989</name>
</gene>
<dbReference type="InterPro" id="IPR006716">
    <property type="entry name" value="ERG2_sigma1_rcpt-like"/>
</dbReference>
<protein>
    <recommendedName>
        <fullName evidence="5">Sigma non-opioid intracellular receptor 1</fullName>
    </recommendedName>
    <alternativeName>
        <fullName evidence="10">Sigma 1-type opioid receptor</fullName>
    </alternativeName>
</protein>
<proteinExistence type="inferred from homology"/>
<dbReference type="PANTHER" id="PTHR10868:SF1">
    <property type="entry name" value="SIGMA NON-OPIOID INTRACELLULAR RECEPTOR 1"/>
    <property type="match status" value="1"/>
</dbReference>
<dbReference type="EMBL" id="KN716436">
    <property type="protein sequence ID" value="KJH44980.1"/>
    <property type="molecule type" value="Genomic_DNA"/>
</dbReference>
<dbReference type="Pfam" id="PF04622">
    <property type="entry name" value="ERG2_Sigma1R"/>
    <property type="match status" value="1"/>
</dbReference>
<keyword evidence="13" id="KW-1185">Reference proteome</keyword>
<evidence type="ECO:0000256" key="9">
    <source>
        <dbReference type="ARBA" id="ARBA00023136"/>
    </source>
</evidence>
<dbReference type="GO" id="GO:0005637">
    <property type="term" value="C:nuclear inner membrane"/>
    <property type="evidence" value="ECO:0007669"/>
    <property type="project" value="UniProtKB-SubCell"/>
</dbReference>
<dbReference type="OrthoDB" id="347124at2759"/>
<evidence type="ECO:0000313" key="13">
    <source>
        <dbReference type="Proteomes" id="UP000053766"/>
    </source>
</evidence>
<evidence type="ECO:0000256" key="6">
    <source>
        <dbReference type="ARBA" id="ARBA00022692"/>
    </source>
</evidence>
<accession>A0A0D8XK65</accession>
<keyword evidence="6" id="KW-0812">Transmembrane</keyword>
<sequence>MGFLFSKLIRNIVIAYVIFSGIQYILRWKSYVISPKEFRTIASKAQGVDNVASAVSRLTTDLRRTYGPAIAVDVPWVALSLGGLPLKALFLHASITEYVGVFGTPFPITGRIGMHWSNSTCTVLTGSVTRLSDLGHIPNKETFSAGGNFRHGQFESHIYTMGADTYVVCYGRGVIPISGLCAAVGAISHGEPLSLVRVIYTYGHEAFNQLSLTMMNIVNHYKSKATGKIEL</sequence>
<keyword evidence="12" id="KW-0675">Receptor</keyword>
<keyword evidence="7" id="KW-0256">Endoplasmic reticulum</keyword>
<organism evidence="12 13">
    <name type="scientific">Dictyocaulus viviparus</name>
    <name type="common">Bovine lungworm</name>
    <dbReference type="NCBI Taxonomy" id="29172"/>
    <lineage>
        <taxon>Eukaryota</taxon>
        <taxon>Metazoa</taxon>
        <taxon>Ecdysozoa</taxon>
        <taxon>Nematoda</taxon>
        <taxon>Chromadorea</taxon>
        <taxon>Rhabditida</taxon>
        <taxon>Rhabditina</taxon>
        <taxon>Rhabditomorpha</taxon>
        <taxon>Strongyloidea</taxon>
        <taxon>Metastrongylidae</taxon>
        <taxon>Dictyocaulus</taxon>
    </lineage>
</organism>
<evidence type="ECO:0000313" key="12">
    <source>
        <dbReference type="EMBL" id="KJH44980.1"/>
    </source>
</evidence>
<comment type="similarity">
    <text evidence="4 11">Belongs to the ERG2 family.</text>
</comment>
<name>A0A0D8XK65_DICVI</name>
<evidence type="ECO:0000256" key="3">
    <source>
        <dbReference type="ARBA" id="ARBA00004649"/>
    </source>
</evidence>
<dbReference type="GO" id="GO:0005640">
    <property type="term" value="C:nuclear outer membrane"/>
    <property type="evidence" value="ECO:0007669"/>
    <property type="project" value="UniProtKB-SubCell"/>
</dbReference>
<evidence type="ECO:0000256" key="2">
    <source>
        <dbReference type="ARBA" id="ARBA00004586"/>
    </source>
</evidence>